<dbReference type="InParanoid" id="E3NK13"/>
<name>E3NK13_CAERE</name>
<keyword evidence="2" id="KW-1185">Reference proteome</keyword>
<evidence type="ECO:0000313" key="1">
    <source>
        <dbReference type="EMBL" id="EFP01572.1"/>
    </source>
</evidence>
<dbReference type="OrthoDB" id="7600185at2759"/>
<protein>
    <submittedName>
        <fullName evidence="1">Uncharacterized protein</fullName>
    </submittedName>
</protein>
<dbReference type="EMBL" id="DS268773">
    <property type="protein sequence ID" value="EFP01572.1"/>
    <property type="molecule type" value="Genomic_DNA"/>
</dbReference>
<dbReference type="Proteomes" id="UP000008281">
    <property type="component" value="Unassembled WGS sequence"/>
</dbReference>
<proteinExistence type="predicted"/>
<evidence type="ECO:0000313" key="2">
    <source>
        <dbReference type="Proteomes" id="UP000008281"/>
    </source>
</evidence>
<reference evidence="1" key="1">
    <citation type="submission" date="2007-07" db="EMBL/GenBank/DDBJ databases">
        <title>PCAP assembly of the Caenorhabditis remanei genome.</title>
        <authorList>
            <consortium name="The Caenorhabditis remanei Sequencing Consortium"/>
            <person name="Wilson R.K."/>
        </authorList>
    </citation>
    <scope>NUCLEOTIDE SEQUENCE [LARGE SCALE GENOMIC DNA]</scope>
    <source>
        <strain evidence="1">PB4641</strain>
    </source>
</reference>
<organism evidence="2">
    <name type="scientific">Caenorhabditis remanei</name>
    <name type="common">Caenorhabditis vulgaris</name>
    <dbReference type="NCBI Taxonomy" id="31234"/>
    <lineage>
        <taxon>Eukaryota</taxon>
        <taxon>Metazoa</taxon>
        <taxon>Ecdysozoa</taxon>
        <taxon>Nematoda</taxon>
        <taxon>Chromadorea</taxon>
        <taxon>Rhabditida</taxon>
        <taxon>Rhabditina</taxon>
        <taxon>Rhabditomorpha</taxon>
        <taxon>Rhabditoidea</taxon>
        <taxon>Rhabditidae</taxon>
        <taxon>Peloderinae</taxon>
        <taxon>Caenorhabditis</taxon>
    </lineage>
</organism>
<dbReference type="AlphaFoldDB" id="E3NK13"/>
<sequence>MCPVITKRKEFYEIIKSEQCQSAKMVYIDSPMGTSQFPLRALYNCPRFTLKLGGGPAGGLIAEFLKKLMKKGKVEKCVIYAQSRIMKYFDEPEAMVPECPSLRRFPIPGTNDFYELEYRGKLGERFVRLERKQ</sequence>
<accession>E3NK13</accession>
<dbReference type="HOGENOM" id="CLU_1908634_0_0_1"/>
<gene>
    <name evidence="1" type="ORF">CRE_25941</name>
</gene>